<proteinExistence type="predicted"/>
<feature type="coiled-coil region" evidence="4">
    <location>
        <begin position="457"/>
        <end position="527"/>
    </location>
</feature>
<name>A0A2U8I3U8_9GAMM</name>
<dbReference type="Pfam" id="PF00023">
    <property type="entry name" value="Ank"/>
    <property type="match status" value="1"/>
</dbReference>
<feature type="repeat" description="ANK" evidence="3">
    <location>
        <begin position="159"/>
        <end position="191"/>
    </location>
</feature>
<dbReference type="STRING" id="1878942.GCA_900128755_00581"/>
<dbReference type="EMBL" id="CP021659">
    <property type="protein sequence ID" value="AWK13810.1"/>
    <property type="molecule type" value="Genomic_DNA"/>
</dbReference>
<keyword evidence="7" id="KW-1185">Reference proteome</keyword>
<dbReference type="OrthoDB" id="6311156at2"/>
<dbReference type="RefSeq" id="WP_072550314.1">
    <property type="nucleotide sequence ID" value="NZ_CP021659.1"/>
</dbReference>
<accession>A0A2U8I3U8</accession>
<feature type="compositionally biased region" description="Low complexity" evidence="5">
    <location>
        <begin position="593"/>
        <end position="603"/>
    </location>
</feature>
<evidence type="ECO:0000313" key="7">
    <source>
        <dbReference type="Proteomes" id="UP000261875"/>
    </source>
</evidence>
<dbReference type="InterPro" id="IPR050889">
    <property type="entry name" value="Dendritic_Spine_Reg/Scaffold"/>
</dbReference>
<keyword evidence="1" id="KW-0677">Repeat</keyword>
<dbReference type="PROSITE" id="PS50297">
    <property type="entry name" value="ANK_REP_REGION"/>
    <property type="match status" value="1"/>
</dbReference>
<evidence type="ECO:0000256" key="4">
    <source>
        <dbReference type="SAM" id="Coils"/>
    </source>
</evidence>
<keyword evidence="2 3" id="KW-0040">ANK repeat</keyword>
<evidence type="ECO:0000256" key="3">
    <source>
        <dbReference type="PROSITE-ProRule" id="PRU00023"/>
    </source>
</evidence>
<evidence type="ECO:0000313" key="6">
    <source>
        <dbReference type="EMBL" id="AWK13810.1"/>
    </source>
</evidence>
<dbReference type="PROSITE" id="PS50088">
    <property type="entry name" value="ANK_REPEAT"/>
    <property type="match status" value="2"/>
</dbReference>
<dbReference type="SUPFAM" id="SSF48403">
    <property type="entry name" value="Ankyrin repeat"/>
    <property type="match status" value="1"/>
</dbReference>
<dbReference type="KEGG" id="fsm:CCS41_03905"/>
<organism evidence="6 7">
    <name type="scientific">Candidatus Fukatsuia symbiotica</name>
    <dbReference type="NCBI Taxonomy" id="1878942"/>
    <lineage>
        <taxon>Bacteria</taxon>
        <taxon>Pseudomonadati</taxon>
        <taxon>Pseudomonadota</taxon>
        <taxon>Gammaproteobacteria</taxon>
        <taxon>Enterobacterales</taxon>
        <taxon>Yersiniaceae</taxon>
        <taxon>Candidatus Fukatsuia</taxon>
    </lineage>
</organism>
<dbReference type="SMART" id="SM00248">
    <property type="entry name" value="ANK"/>
    <property type="match status" value="3"/>
</dbReference>
<evidence type="ECO:0000256" key="1">
    <source>
        <dbReference type="ARBA" id="ARBA00022737"/>
    </source>
</evidence>
<sequence>MQNNSSDQYRALFNDIKAGKTDKLSTHYANGGKGVQKNGQTLLMCAIDAGNQAAINMILKTPAGQWGLKNLVDKQGNTALHYAVAARNLTLAQYLTLKEGVDPQIANHNGEKPADWLQQYQINLHIQQDELPQKIATGDLSAITALLKMGGSVTLPYNGGNTALHLAIIHNQTEIVRELLKYSDSTALTKKNFAGQTPVELAQNIQPAEHSEGNTIRQLLLDAENGNFPSGRVQLPTLLEIDSQKVTELSRLIVQGVSENSLSTLESYLPTLVTLAQIACQKSIQILNMLRTTDGHLSELYPSYNKLLTKLFGEDYNRRDLAELERKASNVAHYLNEIQKGHHKIVLEYKSGVLGQASKYTYKTVSLDIGAGTLEKLVWTLIHESSHQANGNLDFCYTSGEDLQNLQRLATQGVLQYPDSTGYYTQDIVRILSTQALLSGNFHREKLPELNTLLNEYEQFYLQKDSLNTQLAELKEKSDQLFEQFEAQEKKLYAQSDKSDSEINIEIEEITEEHDAAQEVLKNKIKDVESKIYGDYESDINVLIIKETRKLQPLNNTDTISSVITYMPAIESGSLYFDQQDQLVRSKAFLYSPPQSQLNSSESELLDTADNQRQTSTMNSNQDGEIQP</sequence>
<dbReference type="Pfam" id="PF12796">
    <property type="entry name" value="Ank_2"/>
    <property type="match status" value="1"/>
</dbReference>
<dbReference type="AlphaFoldDB" id="A0A2U8I3U8"/>
<feature type="compositionally biased region" description="Polar residues" evidence="5">
    <location>
        <begin position="609"/>
        <end position="628"/>
    </location>
</feature>
<dbReference type="PANTHER" id="PTHR24166:SF48">
    <property type="entry name" value="PROTEIN VAPYRIN"/>
    <property type="match status" value="1"/>
</dbReference>
<gene>
    <name evidence="6" type="ORF">CCS41_03905</name>
</gene>
<evidence type="ECO:0000256" key="5">
    <source>
        <dbReference type="SAM" id="MobiDB-lite"/>
    </source>
</evidence>
<feature type="repeat" description="ANK" evidence="3">
    <location>
        <begin position="75"/>
        <end position="108"/>
    </location>
</feature>
<dbReference type="InterPro" id="IPR002110">
    <property type="entry name" value="Ankyrin_rpt"/>
</dbReference>
<dbReference type="Gene3D" id="1.25.40.20">
    <property type="entry name" value="Ankyrin repeat-containing domain"/>
    <property type="match status" value="2"/>
</dbReference>
<feature type="region of interest" description="Disordered" evidence="5">
    <location>
        <begin position="593"/>
        <end position="628"/>
    </location>
</feature>
<dbReference type="PANTHER" id="PTHR24166">
    <property type="entry name" value="ROLLING PEBBLES, ISOFORM B"/>
    <property type="match status" value="1"/>
</dbReference>
<evidence type="ECO:0000256" key="2">
    <source>
        <dbReference type="ARBA" id="ARBA00023043"/>
    </source>
</evidence>
<dbReference type="Proteomes" id="UP000261875">
    <property type="component" value="Chromosome"/>
</dbReference>
<dbReference type="InterPro" id="IPR036770">
    <property type="entry name" value="Ankyrin_rpt-contain_sf"/>
</dbReference>
<reference evidence="6 7" key="1">
    <citation type="submission" date="2017-05" db="EMBL/GenBank/DDBJ databases">
        <title>Genome sequence of Candidatus Fukatsuia symbiotica and Candidatus Hamiltonella defensa from Acyrthosiphon pisum strain 5D.</title>
        <authorList>
            <person name="Patel V.A."/>
            <person name="Chevignon G."/>
            <person name="Russell J.A."/>
            <person name="Oliver K.M."/>
        </authorList>
    </citation>
    <scope>NUCLEOTIDE SEQUENCE [LARGE SCALE GENOMIC DNA]</scope>
    <source>
        <strain evidence="6 7">5D</strain>
    </source>
</reference>
<keyword evidence="4" id="KW-0175">Coiled coil</keyword>
<protein>
    <submittedName>
        <fullName evidence="6">Uncharacterized protein</fullName>
    </submittedName>
</protein>